<dbReference type="GO" id="GO:0009451">
    <property type="term" value="P:RNA modification"/>
    <property type="evidence" value="ECO:0007669"/>
    <property type="project" value="InterPro"/>
</dbReference>
<dbReference type="Pfam" id="PF01535">
    <property type="entry name" value="PPR"/>
    <property type="match status" value="6"/>
</dbReference>
<reference evidence="3" key="1">
    <citation type="submission" date="2022-04" db="EMBL/GenBank/DDBJ databases">
        <title>A functionally conserved STORR gene fusion in Papaver species that diverged 16.8 million years ago.</title>
        <authorList>
            <person name="Catania T."/>
        </authorList>
    </citation>
    <scope>NUCLEOTIDE SEQUENCE</scope>
    <source>
        <strain evidence="3">S-188037</strain>
    </source>
</reference>
<feature type="repeat" description="PPR" evidence="2">
    <location>
        <begin position="128"/>
        <end position="162"/>
    </location>
</feature>
<keyword evidence="4" id="KW-1185">Reference proteome</keyword>
<evidence type="ECO:0000256" key="2">
    <source>
        <dbReference type="PROSITE-ProRule" id="PRU00708"/>
    </source>
</evidence>
<organism evidence="3 4">
    <name type="scientific">Papaver atlanticum</name>
    <dbReference type="NCBI Taxonomy" id="357466"/>
    <lineage>
        <taxon>Eukaryota</taxon>
        <taxon>Viridiplantae</taxon>
        <taxon>Streptophyta</taxon>
        <taxon>Embryophyta</taxon>
        <taxon>Tracheophyta</taxon>
        <taxon>Spermatophyta</taxon>
        <taxon>Magnoliopsida</taxon>
        <taxon>Ranunculales</taxon>
        <taxon>Papaveraceae</taxon>
        <taxon>Papaveroideae</taxon>
        <taxon>Papaver</taxon>
    </lineage>
</organism>
<gene>
    <name evidence="3" type="ORF">MKW98_032315</name>
</gene>
<sequence length="352" mass="39688">MRVSPNNFTFLFKSCQAYDDLDTGRELHTHVVKFGFGSHVFVQNTVLGFYSKRNENVGYVVVCAYMNHGEMKLAVELFKSMEERNVVSWNLVVSGLAKRGEMEPARLLFEEMISWNAAMKNARLGLGNEVSWNAMISGYMRNGDMKNAKLIFNQMLVKSVVSCTAMISGYATVGDVGEMSSLFYSMPVKNVTTWNAMIAGFVQNHKFDQALEVFHRRLMDGECKQDETTLLSENGCMIDLLSRAGKLEEAYTLITSMSMKPNAQMLEVVTKKILDLEPSNPAYLMMISNLNASTGRWEDKEGIKKVPGSSSIQVENKVHEFLVKDTKHENRMEIFKTVGITEKRENVLLGMA</sequence>
<dbReference type="PANTHER" id="PTHR47926">
    <property type="entry name" value="PENTATRICOPEPTIDE REPEAT-CONTAINING PROTEIN"/>
    <property type="match status" value="1"/>
</dbReference>
<evidence type="ECO:0000313" key="4">
    <source>
        <dbReference type="Proteomes" id="UP001202328"/>
    </source>
</evidence>
<protein>
    <recommendedName>
        <fullName evidence="5">Pentatricopeptide repeat-containing protein</fullName>
    </recommendedName>
</protein>
<keyword evidence="1" id="KW-0677">Repeat</keyword>
<evidence type="ECO:0000313" key="3">
    <source>
        <dbReference type="EMBL" id="KAI3903661.1"/>
    </source>
</evidence>
<dbReference type="GO" id="GO:0003723">
    <property type="term" value="F:RNA binding"/>
    <property type="evidence" value="ECO:0007669"/>
    <property type="project" value="InterPro"/>
</dbReference>
<feature type="repeat" description="PPR" evidence="2">
    <location>
        <begin position="190"/>
        <end position="225"/>
    </location>
</feature>
<evidence type="ECO:0000256" key="1">
    <source>
        <dbReference type="ARBA" id="ARBA00022737"/>
    </source>
</evidence>
<dbReference type="EMBL" id="JAJJMB010011222">
    <property type="protein sequence ID" value="KAI3903661.1"/>
    <property type="molecule type" value="Genomic_DNA"/>
</dbReference>
<feature type="repeat" description="PPR" evidence="2">
    <location>
        <begin position="85"/>
        <end position="119"/>
    </location>
</feature>
<name>A0AAD4XDL1_9MAGN</name>
<dbReference type="PROSITE" id="PS51375">
    <property type="entry name" value="PPR"/>
    <property type="match status" value="3"/>
</dbReference>
<proteinExistence type="predicted"/>
<dbReference type="Proteomes" id="UP001202328">
    <property type="component" value="Unassembled WGS sequence"/>
</dbReference>
<dbReference type="InterPro" id="IPR002885">
    <property type="entry name" value="PPR_rpt"/>
</dbReference>
<comment type="caution">
    <text evidence="3">The sequence shown here is derived from an EMBL/GenBank/DDBJ whole genome shotgun (WGS) entry which is preliminary data.</text>
</comment>
<accession>A0AAD4XDL1</accession>
<evidence type="ECO:0008006" key="5">
    <source>
        <dbReference type="Google" id="ProtNLM"/>
    </source>
</evidence>
<dbReference type="AlphaFoldDB" id="A0AAD4XDL1"/>
<dbReference type="NCBIfam" id="TIGR00756">
    <property type="entry name" value="PPR"/>
    <property type="match status" value="5"/>
</dbReference>
<dbReference type="Gene3D" id="1.25.40.10">
    <property type="entry name" value="Tetratricopeptide repeat domain"/>
    <property type="match status" value="2"/>
</dbReference>
<dbReference type="InterPro" id="IPR011990">
    <property type="entry name" value="TPR-like_helical_dom_sf"/>
</dbReference>
<dbReference type="InterPro" id="IPR046960">
    <property type="entry name" value="PPR_At4g14850-like_plant"/>
</dbReference>